<evidence type="ECO:0000313" key="18">
    <source>
        <dbReference type="EMBL" id="KAJ0221846.1"/>
    </source>
</evidence>
<comment type="similarity">
    <text evidence="3">Belongs to the P4HA family.</text>
</comment>
<feature type="region of interest" description="Disordered" evidence="15">
    <location>
        <begin position="159"/>
        <end position="179"/>
    </location>
</feature>
<keyword evidence="8" id="KW-0223">Dioxygenase</keyword>
<evidence type="ECO:0000256" key="9">
    <source>
        <dbReference type="ARBA" id="ARBA00022968"/>
    </source>
</evidence>
<evidence type="ECO:0000256" key="11">
    <source>
        <dbReference type="ARBA" id="ARBA00023002"/>
    </source>
</evidence>
<keyword evidence="6" id="KW-0479">Metal-binding</keyword>
<evidence type="ECO:0000256" key="10">
    <source>
        <dbReference type="ARBA" id="ARBA00022989"/>
    </source>
</evidence>
<keyword evidence="10" id="KW-1133">Transmembrane helix</keyword>
<dbReference type="Proteomes" id="UP000235145">
    <property type="component" value="Unassembled WGS sequence"/>
</dbReference>
<keyword evidence="19" id="KW-1185">Reference proteome</keyword>
<evidence type="ECO:0000256" key="6">
    <source>
        <dbReference type="ARBA" id="ARBA00022723"/>
    </source>
</evidence>
<keyword evidence="7" id="KW-0256">Endoplasmic reticulum</keyword>
<dbReference type="AlphaFoldDB" id="A0A9R1WG46"/>
<dbReference type="EC" id="1.14.11.2" evidence="4"/>
<evidence type="ECO:0000256" key="14">
    <source>
        <dbReference type="ARBA" id="ARBA00049169"/>
    </source>
</evidence>
<gene>
    <name evidence="18" type="ORF">LSAT_V11C200099570</name>
</gene>
<organism evidence="18 19">
    <name type="scientific">Lactuca sativa</name>
    <name type="common">Garden lettuce</name>
    <dbReference type="NCBI Taxonomy" id="4236"/>
    <lineage>
        <taxon>Eukaryota</taxon>
        <taxon>Viridiplantae</taxon>
        <taxon>Streptophyta</taxon>
        <taxon>Embryophyta</taxon>
        <taxon>Tracheophyta</taxon>
        <taxon>Spermatophyta</taxon>
        <taxon>Magnoliopsida</taxon>
        <taxon>eudicotyledons</taxon>
        <taxon>Gunneridae</taxon>
        <taxon>Pentapetalae</taxon>
        <taxon>asterids</taxon>
        <taxon>campanulids</taxon>
        <taxon>Asterales</taxon>
        <taxon>Asteraceae</taxon>
        <taxon>Cichorioideae</taxon>
        <taxon>Cichorieae</taxon>
        <taxon>Lactucinae</taxon>
        <taxon>Lactuca</taxon>
    </lineage>
</organism>
<evidence type="ECO:0000313" key="19">
    <source>
        <dbReference type="Proteomes" id="UP000235145"/>
    </source>
</evidence>
<reference evidence="18 19" key="1">
    <citation type="journal article" date="2017" name="Nat. Commun.">
        <title>Genome assembly with in vitro proximity ligation data and whole-genome triplication in lettuce.</title>
        <authorList>
            <person name="Reyes-Chin-Wo S."/>
            <person name="Wang Z."/>
            <person name="Yang X."/>
            <person name="Kozik A."/>
            <person name="Arikit S."/>
            <person name="Song C."/>
            <person name="Xia L."/>
            <person name="Froenicke L."/>
            <person name="Lavelle D.O."/>
            <person name="Truco M.J."/>
            <person name="Xia R."/>
            <person name="Zhu S."/>
            <person name="Xu C."/>
            <person name="Xu H."/>
            <person name="Xu X."/>
            <person name="Cox K."/>
            <person name="Korf I."/>
            <person name="Meyers B.C."/>
            <person name="Michelmore R.W."/>
        </authorList>
    </citation>
    <scope>NUCLEOTIDE SEQUENCE [LARGE SCALE GENOMIC DNA]</scope>
    <source>
        <strain evidence="19">cv. Salinas</strain>
        <tissue evidence="18">Seedlings</tissue>
    </source>
</reference>
<keyword evidence="12" id="KW-0408">Iron</keyword>
<dbReference type="GO" id="GO:0005783">
    <property type="term" value="C:endoplasmic reticulum"/>
    <property type="evidence" value="ECO:0000318"/>
    <property type="project" value="GO_Central"/>
</dbReference>
<protein>
    <recommendedName>
        <fullName evidence="4">procollagen-proline 4-dioxygenase</fullName>
        <ecNumber evidence="4">1.14.11.2</ecNumber>
    </recommendedName>
</protein>
<comment type="cofactor">
    <cofactor evidence="1">
        <name>L-ascorbate</name>
        <dbReference type="ChEBI" id="CHEBI:38290"/>
    </cofactor>
</comment>
<evidence type="ECO:0000256" key="12">
    <source>
        <dbReference type="ARBA" id="ARBA00023004"/>
    </source>
</evidence>
<accession>A0A9R1WG46</accession>
<dbReference type="EMBL" id="NBSK02000002">
    <property type="protein sequence ID" value="KAJ0221846.1"/>
    <property type="molecule type" value="Genomic_DNA"/>
</dbReference>
<dbReference type="Gene3D" id="2.60.120.620">
    <property type="entry name" value="q2cbj1_9rhob like domain"/>
    <property type="match status" value="1"/>
</dbReference>
<proteinExistence type="inferred from homology"/>
<feature type="chain" id="PRO_5040493438" description="procollagen-proline 4-dioxygenase" evidence="16">
    <location>
        <begin position="23"/>
        <end position="343"/>
    </location>
</feature>
<dbReference type="GO" id="GO:0005506">
    <property type="term" value="F:iron ion binding"/>
    <property type="evidence" value="ECO:0007669"/>
    <property type="project" value="InterPro"/>
</dbReference>
<evidence type="ECO:0000256" key="7">
    <source>
        <dbReference type="ARBA" id="ARBA00022824"/>
    </source>
</evidence>
<comment type="caution">
    <text evidence="18">The sequence shown here is derived from an EMBL/GenBank/DDBJ whole genome shotgun (WGS) entry which is preliminary data.</text>
</comment>
<evidence type="ECO:0000256" key="13">
    <source>
        <dbReference type="ARBA" id="ARBA00023136"/>
    </source>
</evidence>
<dbReference type="SMART" id="SM00702">
    <property type="entry name" value="P4Hc"/>
    <property type="match status" value="1"/>
</dbReference>
<evidence type="ECO:0000259" key="17">
    <source>
        <dbReference type="PROSITE" id="PS51670"/>
    </source>
</evidence>
<dbReference type="PROSITE" id="PS51670">
    <property type="entry name" value="SHKT"/>
    <property type="match status" value="1"/>
</dbReference>
<feature type="signal peptide" evidence="16">
    <location>
        <begin position="1"/>
        <end position="22"/>
    </location>
</feature>
<dbReference type="GO" id="GO:0004656">
    <property type="term" value="F:procollagen-proline 4-dioxygenase activity"/>
    <property type="evidence" value="ECO:0000318"/>
    <property type="project" value="GO_Central"/>
</dbReference>
<evidence type="ECO:0000256" key="2">
    <source>
        <dbReference type="ARBA" id="ARBA00004648"/>
    </source>
</evidence>
<dbReference type="InterPro" id="IPR045054">
    <property type="entry name" value="P4HA-like"/>
</dbReference>
<dbReference type="GO" id="GO:0031418">
    <property type="term" value="F:L-ascorbic acid binding"/>
    <property type="evidence" value="ECO:0007669"/>
    <property type="project" value="InterPro"/>
</dbReference>
<feature type="domain" description="ShKT" evidence="17">
    <location>
        <begin position="302"/>
        <end position="342"/>
    </location>
</feature>
<evidence type="ECO:0000256" key="3">
    <source>
        <dbReference type="ARBA" id="ARBA00006511"/>
    </source>
</evidence>
<dbReference type="PANTHER" id="PTHR10869">
    <property type="entry name" value="PROLYL 4-HYDROXYLASE ALPHA SUBUNIT"/>
    <property type="match status" value="1"/>
</dbReference>
<dbReference type="Pfam" id="PF01549">
    <property type="entry name" value="ShK"/>
    <property type="match status" value="1"/>
</dbReference>
<evidence type="ECO:0000256" key="5">
    <source>
        <dbReference type="ARBA" id="ARBA00022692"/>
    </source>
</evidence>
<sequence>MATDLSVLLVLVLICCFSRCFTESRKDLRTKENVIQLGRAVPHPNTIDPSQVTELSWRPSDDNFKIMLLTWSFFGSDRVFLYKGFLSYDECDHLISLGNDKKEKSSGNNSSKVVGQTTNLDVSLEIEDEITERIEERVSAWTFLPKGNGKPIHVVHIGDEESSSSKGKQKYMRSNTNTNTNTGEILQATVVMYLSNVSQGGHIVFPQAEWKVKSKIWWGDGDGDCMKRSEISKPVKGNAILFFSLHPNTSLDPSSSHVARCPIINKGDMWWATKSFVVKANSNSNSKGKVKDKDKDEDDLSCTDEDESCPQWASFGECERNPIYMVGTPDYYGTCRKSCNVCS</sequence>
<keyword evidence="13" id="KW-0472">Membrane</keyword>
<keyword evidence="11" id="KW-0560">Oxidoreductase</keyword>
<comment type="subcellular location">
    <subcellularLocation>
        <location evidence="2">Endoplasmic reticulum membrane</location>
        <topology evidence="2">Single-pass type II membrane protein</topology>
    </subcellularLocation>
</comment>
<dbReference type="PANTHER" id="PTHR10869:SF102">
    <property type="entry name" value="PROLYL 4-HYDROXYLASE 12-RELATED"/>
    <property type="match status" value="1"/>
</dbReference>
<evidence type="ECO:0000256" key="8">
    <source>
        <dbReference type="ARBA" id="ARBA00022964"/>
    </source>
</evidence>
<name>A0A9R1WG46_LACSA</name>
<keyword evidence="16" id="KW-0732">Signal</keyword>
<evidence type="ECO:0000256" key="4">
    <source>
        <dbReference type="ARBA" id="ARBA00012269"/>
    </source>
</evidence>
<keyword evidence="9" id="KW-0735">Signal-anchor</keyword>
<evidence type="ECO:0000256" key="15">
    <source>
        <dbReference type="SAM" id="MobiDB-lite"/>
    </source>
</evidence>
<evidence type="ECO:0000256" key="1">
    <source>
        <dbReference type="ARBA" id="ARBA00001961"/>
    </source>
</evidence>
<feature type="region of interest" description="Disordered" evidence="15">
    <location>
        <begin position="283"/>
        <end position="308"/>
    </location>
</feature>
<dbReference type="InterPro" id="IPR006620">
    <property type="entry name" value="Pro_4_hyd_alph"/>
</dbReference>
<dbReference type="GO" id="GO:0005789">
    <property type="term" value="C:endoplasmic reticulum membrane"/>
    <property type="evidence" value="ECO:0007669"/>
    <property type="project" value="UniProtKB-SubCell"/>
</dbReference>
<feature type="compositionally biased region" description="Acidic residues" evidence="15">
    <location>
        <begin position="295"/>
        <end position="308"/>
    </location>
</feature>
<evidence type="ECO:0000256" key="16">
    <source>
        <dbReference type="SAM" id="SignalP"/>
    </source>
</evidence>
<comment type="catalytic activity">
    <reaction evidence="14">
        <text>L-prolyl-[collagen] + 2-oxoglutarate + O2 = trans-4-hydroxy-L-prolyl-[collagen] + succinate + CO2</text>
        <dbReference type="Rhea" id="RHEA:18945"/>
        <dbReference type="Rhea" id="RHEA-COMP:11676"/>
        <dbReference type="Rhea" id="RHEA-COMP:11680"/>
        <dbReference type="ChEBI" id="CHEBI:15379"/>
        <dbReference type="ChEBI" id="CHEBI:16526"/>
        <dbReference type="ChEBI" id="CHEBI:16810"/>
        <dbReference type="ChEBI" id="CHEBI:30031"/>
        <dbReference type="ChEBI" id="CHEBI:50342"/>
        <dbReference type="ChEBI" id="CHEBI:61965"/>
        <dbReference type="EC" id="1.14.11.2"/>
    </reaction>
</comment>
<dbReference type="SMART" id="SM00254">
    <property type="entry name" value="ShKT"/>
    <property type="match status" value="1"/>
</dbReference>
<dbReference type="InterPro" id="IPR003582">
    <property type="entry name" value="ShKT_dom"/>
</dbReference>
<keyword evidence="5" id="KW-0812">Transmembrane</keyword>